<dbReference type="InterPro" id="IPR014614">
    <property type="entry name" value="KsdD_DH"/>
</dbReference>
<feature type="domain" description="FAD-dependent oxidoreductase 2 FAD-binding" evidence="4">
    <location>
        <begin position="30"/>
        <end position="556"/>
    </location>
</feature>
<dbReference type="PANTHER" id="PTHR43260">
    <property type="entry name" value="3-KETOSTEROID-DELTA-1-DEHYDROGENASE"/>
    <property type="match status" value="1"/>
</dbReference>
<reference evidence="5 6" key="1">
    <citation type="submission" date="2016-10" db="EMBL/GenBank/DDBJ databases">
        <authorList>
            <person name="de Groot N.N."/>
        </authorList>
    </citation>
    <scope>NUCLEOTIDE SEQUENCE [LARGE SCALE GENOMIC DNA]</scope>
    <source>
        <strain evidence="5 6">MON 2.2</strain>
    </source>
</reference>
<feature type="compositionally biased region" description="Basic residues" evidence="3">
    <location>
        <begin position="1"/>
        <end position="12"/>
    </location>
</feature>
<gene>
    <name evidence="5" type="ORF">SAMN04489747_0304</name>
</gene>
<dbReference type="GO" id="GO:0033765">
    <property type="term" value="F:steroid dehydrogenase activity, acting on the CH-CH group of donors"/>
    <property type="evidence" value="ECO:0007669"/>
    <property type="project" value="UniProtKB-ARBA"/>
</dbReference>
<evidence type="ECO:0000256" key="2">
    <source>
        <dbReference type="ARBA" id="ARBA00023002"/>
    </source>
</evidence>
<protein>
    <recommendedName>
        <fullName evidence="4">FAD-dependent oxidoreductase 2 FAD-binding domain-containing protein</fullName>
    </recommendedName>
</protein>
<dbReference type="PANTHER" id="PTHR43260:SF1">
    <property type="entry name" value="KSDD-LIKE STEROID DEHYDROGENASE RV0785"/>
    <property type="match status" value="1"/>
</dbReference>
<proteinExistence type="predicted"/>
<dbReference type="AlphaFoldDB" id="A0A1G6SGF9"/>
<keyword evidence="1" id="KW-0285">Flavoprotein</keyword>
<dbReference type="OrthoDB" id="9813348at2"/>
<dbReference type="Gene3D" id="3.50.50.60">
    <property type="entry name" value="FAD/NAD(P)-binding domain"/>
    <property type="match status" value="1"/>
</dbReference>
<dbReference type="InterPro" id="IPR003953">
    <property type="entry name" value="FAD-dep_OxRdtase_2_FAD-bd"/>
</dbReference>
<dbReference type="Pfam" id="PF00890">
    <property type="entry name" value="FAD_binding_2"/>
    <property type="match status" value="1"/>
</dbReference>
<evidence type="ECO:0000313" key="6">
    <source>
        <dbReference type="Proteomes" id="UP000198546"/>
    </source>
</evidence>
<evidence type="ECO:0000256" key="3">
    <source>
        <dbReference type="SAM" id="MobiDB-lite"/>
    </source>
</evidence>
<sequence>MGGKHRGSRPPRRLAWAGRPVGEDGPVDADVVVVGAGLAGLVAAAEAADGGARVVVLDQEPEASLGGQAWWSFGGVFLVDTPEQRRMGVRDSLDTARRDWMGTAAFDRDSDHWPRRWAEAYLDFAAGEKRSWLRRQGVRFFPVVGWAERGDGRARGHGNSVPRFHIVWGTGPGLVAPFERRVRAHVEAGRVELRFRHRVDRLGMTGGAVTGVAGSRLVPSSVTRGEASSREVAGEFELSAPAVLVTSGGIGGDLDLVRASWPARLGPPPQRMVAGVPASVDGRMLAISTRAGASLINADRMWHYTEGLQNYDPVWADHGIRILPGPSSLWVDATGSRLPDPCYPGFDTLATLAHLRGTGHDHSWFVLTDRIAEKELALSGSEQNPDLTGRNLALLSQRLRPGPTAPVRAFLDHGLDVVRAEGVSELTAAMNTLQGEDLVVPDVLHQALQERDAAIGDPTSTDPQGVGVRRARGYLGDRLMRVATPHRLLDPDAGGLIAIRLHLLSRKTLGGLETDLDGRVLRPGGEVLPGLWAAGEVSGFGGGGMHGYSSLEGTFLGGCLFSGRQAGRSVAASV</sequence>
<dbReference type="STRING" id="675864.SAMN04489747_0304"/>
<dbReference type="EMBL" id="LT629688">
    <property type="protein sequence ID" value="SDD15256.1"/>
    <property type="molecule type" value="Genomic_DNA"/>
</dbReference>
<dbReference type="Gene3D" id="3.90.700.10">
    <property type="entry name" value="Succinate dehydrogenase/fumarate reductase flavoprotein, catalytic domain"/>
    <property type="match status" value="1"/>
</dbReference>
<dbReference type="SUPFAM" id="SSF51905">
    <property type="entry name" value="FAD/NAD(P)-binding domain"/>
    <property type="match status" value="1"/>
</dbReference>
<evidence type="ECO:0000256" key="1">
    <source>
        <dbReference type="ARBA" id="ARBA00022630"/>
    </source>
</evidence>
<dbReference type="InterPro" id="IPR036188">
    <property type="entry name" value="FAD/NAD-bd_sf"/>
</dbReference>
<dbReference type="NCBIfam" id="NF009472">
    <property type="entry name" value="PRK12834.1"/>
    <property type="match status" value="1"/>
</dbReference>
<dbReference type="InterPro" id="IPR027477">
    <property type="entry name" value="Succ_DH/fumarate_Rdtase_cat_sf"/>
</dbReference>
<dbReference type="Proteomes" id="UP000198546">
    <property type="component" value="Chromosome i"/>
</dbReference>
<accession>A0A1G6SGF9</accession>
<feature type="region of interest" description="Disordered" evidence="3">
    <location>
        <begin position="1"/>
        <end position="21"/>
    </location>
</feature>
<name>A0A1G6SGF9_9ACTN</name>
<organism evidence="5 6">
    <name type="scientific">Auraticoccus monumenti</name>
    <dbReference type="NCBI Taxonomy" id="675864"/>
    <lineage>
        <taxon>Bacteria</taxon>
        <taxon>Bacillati</taxon>
        <taxon>Actinomycetota</taxon>
        <taxon>Actinomycetes</taxon>
        <taxon>Propionibacteriales</taxon>
        <taxon>Propionibacteriaceae</taxon>
        <taxon>Auraticoccus</taxon>
    </lineage>
</organism>
<dbReference type="PIRSF" id="PIRSF036654">
    <property type="entry name" value="UCP036654"/>
    <property type="match status" value="1"/>
</dbReference>
<evidence type="ECO:0000313" key="5">
    <source>
        <dbReference type="EMBL" id="SDD15256.1"/>
    </source>
</evidence>
<evidence type="ECO:0000259" key="4">
    <source>
        <dbReference type="Pfam" id="PF00890"/>
    </source>
</evidence>
<keyword evidence="6" id="KW-1185">Reference proteome</keyword>
<keyword evidence="2" id="KW-0560">Oxidoreductase</keyword>